<dbReference type="STRING" id="1220579.GCA_001571345_01604"/>
<dbReference type="PANTHER" id="PTHR43364:SF18">
    <property type="entry name" value="OXIDOREDUCTASE"/>
    <property type="match status" value="1"/>
</dbReference>
<dbReference type="Proteomes" id="UP000248257">
    <property type="component" value="Unassembled WGS sequence"/>
</dbReference>
<protein>
    <submittedName>
        <fullName evidence="2">Aldo/keto reductase</fullName>
    </submittedName>
</protein>
<dbReference type="PANTHER" id="PTHR43364">
    <property type="entry name" value="NADH-SPECIFIC METHYLGLYOXAL REDUCTASE-RELATED"/>
    <property type="match status" value="1"/>
</dbReference>
<dbReference type="SUPFAM" id="SSF51430">
    <property type="entry name" value="NAD(P)-linked oxidoreductase"/>
    <property type="match status" value="1"/>
</dbReference>
<comment type="caution">
    <text evidence="2">The sequence shown here is derived from an EMBL/GenBank/DDBJ whole genome shotgun (WGS) entry which is preliminary data.</text>
</comment>
<dbReference type="InterPro" id="IPR036812">
    <property type="entry name" value="NAD(P)_OxRdtase_dom_sf"/>
</dbReference>
<organism evidence="2 3">
    <name type="scientific">Komagataeibacter xylinus</name>
    <name type="common">Gluconacetobacter xylinus</name>
    <dbReference type="NCBI Taxonomy" id="28448"/>
    <lineage>
        <taxon>Bacteria</taxon>
        <taxon>Pseudomonadati</taxon>
        <taxon>Pseudomonadota</taxon>
        <taxon>Alphaproteobacteria</taxon>
        <taxon>Acetobacterales</taxon>
        <taxon>Acetobacteraceae</taxon>
        <taxon>Komagataeibacter</taxon>
    </lineage>
</organism>
<accession>A0A318Q437</accession>
<dbReference type="OrthoDB" id="9773828at2"/>
<evidence type="ECO:0000313" key="3">
    <source>
        <dbReference type="Proteomes" id="UP000248257"/>
    </source>
</evidence>
<evidence type="ECO:0000256" key="1">
    <source>
        <dbReference type="ARBA" id="ARBA00023002"/>
    </source>
</evidence>
<keyword evidence="3" id="KW-1185">Reference proteome</keyword>
<dbReference type="EMBL" id="NKUC01000008">
    <property type="protein sequence ID" value="PYD57490.1"/>
    <property type="molecule type" value="Genomic_DNA"/>
</dbReference>
<reference evidence="2 3" key="1">
    <citation type="submission" date="2017-07" db="EMBL/GenBank/DDBJ databases">
        <title>A draft genome sequence of Komagataeibacter xylinus LMG 1515.</title>
        <authorList>
            <person name="Skraban J."/>
            <person name="Cleenwerck I."/>
            <person name="Vandamme P."/>
            <person name="Trcek J."/>
        </authorList>
    </citation>
    <scope>NUCLEOTIDE SEQUENCE [LARGE SCALE GENOMIC DNA]</scope>
    <source>
        <strain evidence="2 3">LMG 1515</strain>
    </source>
</reference>
<name>A0A318Q437_KOMXY</name>
<proteinExistence type="predicted"/>
<gene>
    <name evidence="2" type="ORF">CFR75_05465</name>
</gene>
<dbReference type="InterPro" id="IPR050523">
    <property type="entry name" value="AKR_Detox_Biosynth"/>
</dbReference>
<keyword evidence="1" id="KW-0560">Oxidoreductase</keyword>
<dbReference type="RefSeq" id="WP_061273841.1">
    <property type="nucleotide sequence ID" value="NZ_CBCRXN010000059.1"/>
</dbReference>
<dbReference type="GO" id="GO:0005829">
    <property type="term" value="C:cytosol"/>
    <property type="evidence" value="ECO:0007669"/>
    <property type="project" value="TreeGrafter"/>
</dbReference>
<dbReference type="AlphaFoldDB" id="A0A318Q437"/>
<evidence type="ECO:0000313" key="2">
    <source>
        <dbReference type="EMBL" id="PYD57490.1"/>
    </source>
</evidence>
<dbReference type="Gene3D" id="3.20.20.100">
    <property type="entry name" value="NADP-dependent oxidoreductase domain"/>
    <property type="match status" value="1"/>
</dbReference>
<dbReference type="GO" id="GO:0016491">
    <property type="term" value="F:oxidoreductase activity"/>
    <property type="evidence" value="ECO:0007669"/>
    <property type="project" value="UniProtKB-KW"/>
</dbReference>
<dbReference type="FunFam" id="3.20.20.100:FF:000004">
    <property type="entry name" value="Oxidoreductase, aldo/keto reductase"/>
    <property type="match status" value="1"/>
</dbReference>
<dbReference type="CDD" id="cd19091">
    <property type="entry name" value="AKR_PsAKR"/>
    <property type="match status" value="1"/>
</dbReference>
<dbReference type="Pfam" id="PF00248">
    <property type="entry name" value="Aldo_ket_red"/>
    <property type="match status" value="1"/>
</dbReference>
<dbReference type="InterPro" id="IPR023210">
    <property type="entry name" value="NADP_OxRdtase_dom"/>
</dbReference>
<sequence>MQYRKLGRSGLRISAFTLGTMTFGGKGDFAKTGDTDLAGARRQLDLCIEAGINMFDTADIYSAGVSEEILGAALKGRSDDIMVTTKARFTMGKGANDAGLSRYHLIRACEASLRRLGRDHIDLYYLHEWDGQTPLDETLEALDTLTRAGKIRYTGVSNFSAWHLMKALSVAERDRLIAPVAQQIYYSLQAREAEYELLPLSLDQGIGVQVWSPMAGGLLSGKYRRGRPQPAGTRQIEKWGEPPVHDIEKLYDVVEVLVSIAEARNISAAQVALAWVAQRPAITSIVIGARTEAQLVDNLKAADLVLSAEDISRLDAASAPPLLYPYWHQASNASDRLSAADLLLLGPAVAAKAGKPE</sequence>